<evidence type="ECO:0000313" key="2">
    <source>
        <dbReference type="EMBL" id="KAF2877692.1"/>
    </source>
</evidence>
<reference evidence="2 3" key="1">
    <citation type="submission" date="2020-01" db="EMBL/GenBank/DDBJ databases">
        <authorList>
            <consortium name="DOE Joint Genome Institute"/>
            <person name="Haridas S."/>
            <person name="Albert R."/>
            <person name="Binder M."/>
            <person name="Bloem J."/>
            <person name="Labutti K."/>
            <person name="Salamov A."/>
            <person name="Andreopoulos B."/>
            <person name="Baker S.E."/>
            <person name="Barry K."/>
            <person name="Bills G."/>
            <person name="Bluhm B.H."/>
            <person name="Cannon C."/>
            <person name="Castanera R."/>
            <person name="Culley D.E."/>
            <person name="Daum C."/>
            <person name="Ezra D."/>
            <person name="Gonzalez J.B."/>
            <person name="Henrissat B."/>
            <person name="Kuo A."/>
            <person name="Liang C."/>
            <person name="Lipzen A."/>
            <person name="Lutzoni F."/>
            <person name="Magnuson J."/>
            <person name="Mondo S."/>
            <person name="Nolan M."/>
            <person name="Ohm R."/>
            <person name="Pangilinan J."/>
            <person name="Park H.-J.H."/>
            <person name="Ramirez L."/>
            <person name="Alfaro M."/>
            <person name="Sun H."/>
            <person name="Tritt A."/>
            <person name="Yoshinaga Y."/>
            <person name="Zwiers L.-H.L."/>
            <person name="Turgeon B.G."/>
            <person name="Goodwin S.B."/>
            <person name="Spatafora J.W."/>
            <person name="Crous P.W."/>
            <person name="Grigoriev I.V."/>
        </authorList>
    </citation>
    <scope>NUCLEOTIDE SEQUENCE [LARGE SCALE GENOMIC DNA]</scope>
    <source>
        <strain evidence="2 3">CBS 611.86</strain>
    </source>
</reference>
<dbReference type="Proteomes" id="UP000481861">
    <property type="component" value="Unassembled WGS sequence"/>
</dbReference>
<proteinExistence type="predicted"/>
<comment type="caution">
    <text evidence="2">The sequence shown here is derived from an EMBL/GenBank/DDBJ whole genome shotgun (WGS) entry which is preliminary data.</text>
</comment>
<name>A0A7C8IIX5_9PLEO</name>
<feature type="chain" id="PRO_5028880782" description="Secreted protein" evidence="1">
    <location>
        <begin position="31"/>
        <end position="103"/>
    </location>
</feature>
<dbReference type="EMBL" id="JAADJZ010000002">
    <property type="protein sequence ID" value="KAF2877692.1"/>
    <property type="molecule type" value="Genomic_DNA"/>
</dbReference>
<protein>
    <recommendedName>
        <fullName evidence="4">Secreted protein</fullName>
    </recommendedName>
</protein>
<keyword evidence="1" id="KW-0732">Signal</keyword>
<evidence type="ECO:0000256" key="1">
    <source>
        <dbReference type="SAM" id="SignalP"/>
    </source>
</evidence>
<sequence length="103" mass="11824">MQDGGVVMTKPARPCAAMLLFLLISPRTATVWHRPPPPLGLSFLESGDLGNTCRYSLCSAECEQRGTQECIIMYYWIYARTPVARCIEYTYDLLHTHRRYRHG</sequence>
<keyword evidence="3" id="KW-1185">Reference proteome</keyword>
<gene>
    <name evidence="2" type="ORF">BDV95DRAFT_559839</name>
</gene>
<organism evidence="2 3">
    <name type="scientific">Massariosphaeria phaeospora</name>
    <dbReference type="NCBI Taxonomy" id="100035"/>
    <lineage>
        <taxon>Eukaryota</taxon>
        <taxon>Fungi</taxon>
        <taxon>Dikarya</taxon>
        <taxon>Ascomycota</taxon>
        <taxon>Pezizomycotina</taxon>
        <taxon>Dothideomycetes</taxon>
        <taxon>Pleosporomycetidae</taxon>
        <taxon>Pleosporales</taxon>
        <taxon>Pleosporales incertae sedis</taxon>
        <taxon>Massariosphaeria</taxon>
    </lineage>
</organism>
<accession>A0A7C8IIX5</accession>
<evidence type="ECO:0008006" key="4">
    <source>
        <dbReference type="Google" id="ProtNLM"/>
    </source>
</evidence>
<dbReference type="AlphaFoldDB" id="A0A7C8IIX5"/>
<evidence type="ECO:0000313" key="3">
    <source>
        <dbReference type="Proteomes" id="UP000481861"/>
    </source>
</evidence>
<feature type="signal peptide" evidence="1">
    <location>
        <begin position="1"/>
        <end position="30"/>
    </location>
</feature>